<proteinExistence type="predicted"/>
<dbReference type="EMBL" id="JADNRY010000008">
    <property type="protein sequence ID" value="KAF9075683.1"/>
    <property type="molecule type" value="Genomic_DNA"/>
</dbReference>
<sequence>MKAASGDVEMEYTLSNYIAVGGSKCATRDNDDVQEEEFDDGGKRSKKKIRNPYASKLKATNLNEDNQIAVPGSSASAVKKGKNQIRGKLERLAKDFPLDVILEIFCFLEPDDLLRLVRTTKRIRSILMNKSSESIWRAARENVNGLPIPPDDLNEPQYAHFCYES</sequence>
<evidence type="ECO:0000313" key="3">
    <source>
        <dbReference type="EMBL" id="KAF9075683.1"/>
    </source>
</evidence>
<dbReference type="SMART" id="SM00256">
    <property type="entry name" value="FBOX"/>
    <property type="match status" value="1"/>
</dbReference>
<gene>
    <name evidence="3" type="ORF">BDP27DRAFT_1414865</name>
</gene>
<dbReference type="OrthoDB" id="2322499at2759"/>
<evidence type="ECO:0000256" key="1">
    <source>
        <dbReference type="SAM" id="MobiDB-lite"/>
    </source>
</evidence>
<comment type="caution">
    <text evidence="3">The sequence shown here is derived from an EMBL/GenBank/DDBJ whole genome shotgun (WGS) entry which is preliminary data.</text>
</comment>
<dbReference type="Gene3D" id="1.20.1280.50">
    <property type="match status" value="1"/>
</dbReference>
<keyword evidence="4" id="KW-1185">Reference proteome</keyword>
<protein>
    <recommendedName>
        <fullName evidence="2">F-box domain-containing protein</fullName>
    </recommendedName>
</protein>
<evidence type="ECO:0000259" key="2">
    <source>
        <dbReference type="PROSITE" id="PS50181"/>
    </source>
</evidence>
<dbReference type="Proteomes" id="UP000772434">
    <property type="component" value="Unassembled WGS sequence"/>
</dbReference>
<evidence type="ECO:0000313" key="4">
    <source>
        <dbReference type="Proteomes" id="UP000772434"/>
    </source>
</evidence>
<dbReference type="Pfam" id="PF00646">
    <property type="entry name" value="F-box"/>
    <property type="match status" value="1"/>
</dbReference>
<feature type="domain" description="F-box" evidence="2">
    <location>
        <begin position="90"/>
        <end position="139"/>
    </location>
</feature>
<dbReference type="CDD" id="cd09917">
    <property type="entry name" value="F-box_SF"/>
    <property type="match status" value="1"/>
</dbReference>
<accession>A0A9P5Q593</accession>
<organism evidence="3 4">
    <name type="scientific">Rhodocollybia butyracea</name>
    <dbReference type="NCBI Taxonomy" id="206335"/>
    <lineage>
        <taxon>Eukaryota</taxon>
        <taxon>Fungi</taxon>
        <taxon>Dikarya</taxon>
        <taxon>Basidiomycota</taxon>
        <taxon>Agaricomycotina</taxon>
        <taxon>Agaricomycetes</taxon>
        <taxon>Agaricomycetidae</taxon>
        <taxon>Agaricales</taxon>
        <taxon>Marasmiineae</taxon>
        <taxon>Omphalotaceae</taxon>
        <taxon>Rhodocollybia</taxon>
    </lineage>
</organism>
<dbReference type="InterPro" id="IPR001810">
    <property type="entry name" value="F-box_dom"/>
</dbReference>
<name>A0A9P5Q593_9AGAR</name>
<dbReference type="PROSITE" id="PS50181">
    <property type="entry name" value="FBOX"/>
    <property type="match status" value="1"/>
</dbReference>
<reference evidence="3" key="1">
    <citation type="submission" date="2020-11" db="EMBL/GenBank/DDBJ databases">
        <authorList>
            <consortium name="DOE Joint Genome Institute"/>
            <person name="Ahrendt S."/>
            <person name="Riley R."/>
            <person name="Andreopoulos W."/>
            <person name="Labutti K."/>
            <person name="Pangilinan J."/>
            <person name="Ruiz-Duenas F.J."/>
            <person name="Barrasa J.M."/>
            <person name="Sanchez-Garcia M."/>
            <person name="Camarero S."/>
            <person name="Miyauchi S."/>
            <person name="Serrano A."/>
            <person name="Linde D."/>
            <person name="Babiker R."/>
            <person name="Drula E."/>
            <person name="Ayuso-Fernandez I."/>
            <person name="Pacheco R."/>
            <person name="Padilla G."/>
            <person name="Ferreira P."/>
            <person name="Barriuso J."/>
            <person name="Kellner H."/>
            <person name="Castanera R."/>
            <person name="Alfaro M."/>
            <person name="Ramirez L."/>
            <person name="Pisabarro A.G."/>
            <person name="Kuo A."/>
            <person name="Tritt A."/>
            <person name="Lipzen A."/>
            <person name="He G."/>
            <person name="Yan M."/>
            <person name="Ng V."/>
            <person name="Cullen D."/>
            <person name="Martin F."/>
            <person name="Rosso M.-N."/>
            <person name="Henrissat B."/>
            <person name="Hibbett D."/>
            <person name="Martinez A.T."/>
            <person name="Grigoriev I.V."/>
        </authorList>
    </citation>
    <scope>NUCLEOTIDE SEQUENCE</scope>
    <source>
        <strain evidence="3">AH 40177</strain>
    </source>
</reference>
<dbReference type="InterPro" id="IPR036047">
    <property type="entry name" value="F-box-like_dom_sf"/>
</dbReference>
<dbReference type="SUPFAM" id="SSF81383">
    <property type="entry name" value="F-box domain"/>
    <property type="match status" value="1"/>
</dbReference>
<feature type="region of interest" description="Disordered" evidence="1">
    <location>
        <begin position="23"/>
        <end position="50"/>
    </location>
</feature>
<dbReference type="AlphaFoldDB" id="A0A9P5Q593"/>